<keyword evidence="1" id="KW-0521">NADP</keyword>
<dbReference type="Pfam" id="PF08240">
    <property type="entry name" value="ADH_N"/>
    <property type="match status" value="1"/>
</dbReference>
<dbReference type="EMBL" id="CM015727">
    <property type="protein sequence ID" value="KAF3700925.1"/>
    <property type="molecule type" value="Genomic_DNA"/>
</dbReference>
<dbReference type="GO" id="GO:0048038">
    <property type="term" value="F:quinone binding"/>
    <property type="evidence" value="ECO:0007669"/>
    <property type="project" value="TreeGrafter"/>
</dbReference>
<dbReference type="InterPro" id="IPR020843">
    <property type="entry name" value="ER"/>
</dbReference>
<organism evidence="4 5">
    <name type="scientific">Channa argus</name>
    <name type="common">Northern snakehead</name>
    <name type="synonym">Ophicephalus argus</name>
    <dbReference type="NCBI Taxonomy" id="215402"/>
    <lineage>
        <taxon>Eukaryota</taxon>
        <taxon>Metazoa</taxon>
        <taxon>Chordata</taxon>
        <taxon>Craniata</taxon>
        <taxon>Vertebrata</taxon>
        <taxon>Euteleostomi</taxon>
        <taxon>Actinopterygii</taxon>
        <taxon>Neopterygii</taxon>
        <taxon>Teleostei</taxon>
        <taxon>Neoteleostei</taxon>
        <taxon>Acanthomorphata</taxon>
        <taxon>Anabantaria</taxon>
        <taxon>Anabantiformes</taxon>
        <taxon>Channoidei</taxon>
        <taxon>Channidae</taxon>
        <taxon>Channa</taxon>
    </lineage>
</organism>
<feature type="domain" description="Enoyl reductase (ER)" evidence="3">
    <location>
        <begin position="69"/>
        <end position="386"/>
    </location>
</feature>
<dbReference type="NCBIfam" id="TIGR02824">
    <property type="entry name" value="quinone_pig3"/>
    <property type="match status" value="1"/>
</dbReference>
<name>A0A6G1QEF0_CHAAH</name>
<protein>
    <submittedName>
        <fullName evidence="4">Quinone oxidoreductase PIG3</fullName>
    </submittedName>
</protein>
<dbReference type="InterPro" id="IPR011032">
    <property type="entry name" value="GroES-like_sf"/>
</dbReference>
<reference evidence="4 5" key="1">
    <citation type="submission" date="2019-02" db="EMBL/GenBank/DDBJ databases">
        <title>Opniocepnalus argus genome.</title>
        <authorList>
            <person name="Zhou C."/>
            <person name="Xiao S."/>
        </authorList>
    </citation>
    <scope>NUCLEOTIDE SEQUENCE [LARGE SCALE GENOMIC DNA]</scope>
    <source>
        <strain evidence="4">OARG1902GOOAL</strain>
        <tissue evidence="4">Muscle</tissue>
    </source>
</reference>
<proteinExistence type="predicted"/>
<keyword evidence="5" id="KW-1185">Reference proteome</keyword>
<sequence length="396" mass="43075">MYTSQKSCRHLKVDELLASPDCCDCFDNQMQRLLNTGIFLLGNPYQKAWFKCYSSFSNMMRAVCVDVPGGPENLLLRHIPRPQPKNGEVLIKVHATALNRADLLQRRGLYPPPPGESDIIGLEVAGTVESLGPAVKGGWKPDDRVMALLCGGGYAEYVAVPEEVLMPVPPKLTLCQAAAIPETWLTAFQLLVFIAQMKEGEVVLIHAGASGVGTAAVQLVRLFGAVPIVTAGSQEKLKLAEELGAAAGFNYKEKSFAQGVHDFTGGKGANIILDCIGGGNWEQNVSCLAMDGRWVLYGVMGGKTVQGDLLGRLLSKRGHLLSSLLRSRSLQYKSELVTAFSHRVLPYFSDKATSLRPVIDSMFSLEDVARAHQHMEANKNMGKIIVNVIPPNEQMQ</sequence>
<dbReference type="AlphaFoldDB" id="A0A6G1QEF0"/>
<dbReference type="Gene3D" id="3.40.50.720">
    <property type="entry name" value="NAD(P)-binding Rossmann-like Domain"/>
    <property type="match status" value="1"/>
</dbReference>
<accession>A0A6G1QEF0</accession>
<reference evidence="5" key="2">
    <citation type="submission" date="2019-02" db="EMBL/GenBank/DDBJ databases">
        <title>Opniocepnalus argus Var Kimnra genome.</title>
        <authorList>
            <person name="Zhou C."/>
            <person name="Xiao S."/>
        </authorList>
    </citation>
    <scope>NUCLEOTIDE SEQUENCE [LARGE SCALE GENOMIC DNA]</scope>
</reference>
<dbReference type="Pfam" id="PF00107">
    <property type="entry name" value="ADH_zinc_N"/>
    <property type="match status" value="1"/>
</dbReference>
<dbReference type="Proteomes" id="UP000503349">
    <property type="component" value="Chromosome 16"/>
</dbReference>
<dbReference type="GO" id="GO:0003960">
    <property type="term" value="F:quinone reductase (NADPH) activity"/>
    <property type="evidence" value="ECO:0007669"/>
    <property type="project" value="TreeGrafter"/>
</dbReference>
<dbReference type="Gene3D" id="3.90.180.10">
    <property type="entry name" value="Medium-chain alcohol dehydrogenases, catalytic domain"/>
    <property type="match status" value="1"/>
</dbReference>
<dbReference type="InterPro" id="IPR014189">
    <property type="entry name" value="Quinone_OxRdtase_PIG3"/>
</dbReference>
<dbReference type="InterPro" id="IPR013149">
    <property type="entry name" value="ADH-like_C"/>
</dbReference>
<gene>
    <name evidence="4" type="ORF">EXN66_Car016613</name>
</gene>
<dbReference type="CDD" id="cd05276">
    <property type="entry name" value="p53_inducible_oxidoreductase"/>
    <property type="match status" value="1"/>
</dbReference>
<keyword evidence="2" id="KW-0560">Oxidoreductase</keyword>
<evidence type="ECO:0000313" key="4">
    <source>
        <dbReference type="EMBL" id="KAF3700925.1"/>
    </source>
</evidence>
<evidence type="ECO:0000259" key="3">
    <source>
        <dbReference type="SMART" id="SM00829"/>
    </source>
</evidence>
<dbReference type="GO" id="GO:0070402">
    <property type="term" value="F:NADPH binding"/>
    <property type="evidence" value="ECO:0007669"/>
    <property type="project" value="TreeGrafter"/>
</dbReference>
<dbReference type="SUPFAM" id="SSF51735">
    <property type="entry name" value="NAD(P)-binding Rossmann-fold domains"/>
    <property type="match status" value="1"/>
</dbReference>
<evidence type="ECO:0000256" key="1">
    <source>
        <dbReference type="ARBA" id="ARBA00022857"/>
    </source>
</evidence>
<dbReference type="PANTHER" id="PTHR48106">
    <property type="entry name" value="QUINONE OXIDOREDUCTASE PIG3-RELATED"/>
    <property type="match status" value="1"/>
</dbReference>
<dbReference type="SMART" id="SM00829">
    <property type="entry name" value="PKS_ER"/>
    <property type="match status" value="1"/>
</dbReference>
<evidence type="ECO:0000256" key="2">
    <source>
        <dbReference type="ARBA" id="ARBA00023002"/>
    </source>
</evidence>
<dbReference type="SUPFAM" id="SSF50129">
    <property type="entry name" value="GroES-like"/>
    <property type="match status" value="1"/>
</dbReference>
<dbReference type="InterPro" id="IPR013154">
    <property type="entry name" value="ADH-like_N"/>
</dbReference>
<dbReference type="InterPro" id="IPR036291">
    <property type="entry name" value="NAD(P)-bd_dom_sf"/>
</dbReference>
<dbReference type="PANTHER" id="PTHR48106:SF18">
    <property type="entry name" value="QUINONE OXIDOREDUCTASE PIG3"/>
    <property type="match status" value="1"/>
</dbReference>
<evidence type="ECO:0000313" key="5">
    <source>
        <dbReference type="Proteomes" id="UP000503349"/>
    </source>
</evidence>